<dbReference type="SUPFAM" id="SSF50494">
    <property type="entry name" value="Trypsin-like serine proteases"/>
    <property type="match status" value="1"/>
</dbReference>
<dbReference type="AlphaFoldDB" id="A0A8J7H1N0"/>
<dbReference type="SMART" id="SM00228">
    <property type="entry name" value="PDZ"/>
    <property type="match status" value="1"/>
</dbReference>
<dbReference type="EMBL" id="JAEAGR010000004">
    <property type="protein sequence ID" value="MBH1940363.1"/>
    <property type="molecule type" value="Genomic_DNA"/>
</dbReference>
<proteinExistence type="inferred from homology"/>
<evidence type="ECO:0000256" key="1">
    <source>
        <dbReference type="ARBA" id="ARBA00010541"/>
    </source>
</evidence>
<evidence type="ECO:0000256" key="4">
    <source>
        <dbReference type="SAM" id="MobiDB-lite"/>
    </source>
</evidence>
<dbReference type="InterPro" id="IPR001940">
    <property type="entry name" value="Peptidase_S1C"/>
</dbReference>
<keyword evidence="5" id="KW-1133">Transmembrane helix</keyword>
<keyword evidence="2" id="KW-0645">Protease</keyword>
<evidence type="ECO:0000256" key="2">
    <source>
        <dbReference type="ARBA" id="ARBA00022670"/>
    </source>
</evidence>
<organism evidence="7 8">
    <name type="scientific">Mobilitalea sibirica</name>
    <dbReference type="NCBI Taxonomy" id="1462919"/>
    <lineage>
        <taxon>Bacteria</taxon>
        <taxon>Bacillati</taxon>
        <taxon>Bacillota</taxon>
        <taxon>Clostridia</taxon>
        <taxon>Lachnospirales</taxon>
        <taxon>Lachnospiraceae</taxon>
        <taxon>Mobilitalea</taxon>
    </lineage>
</organism>
<dbReference type="PROSITE" id="PS50106">
    <property type="entry name" value="PDZ"/>
    <property type="match status" value="1"/>
</dbReference>
<dbReference type="Gene3D" id="2.30.42.10">
    <property type="match status" value="1"/>
</dbReference>
<feature type="transmembrane region" description="Helical" evidence="5">
    <location>
        <begin position="79"/>
        <end position="101"/>
    </location>
</feature>
<dbReference type="PANTHER" id="PTHR22939">
    <property type="entry name" value="SERINE PROTEASE FAMILY S1C HTRA-RELATED"/>
    <property type="match status" value="1"/>
</dbReference>
<dbReference type="InterPro" id="IPR009003">
    <property type="entry name" value="Peptidase_S1_PA"/>
</dbReference>
<reference evidence="7" key="1">
    <citation type="submission" date="2020-12" db="EMBL/GenBank/DDBJ databases">
        <title>M. sibirica DSM 26468T genome.</title>
        <authorList>
            <person name="Thieme N."/>
            <person name="Rettenmaier R."/>
            <person name="Zverlov V."/>
            <person name="Liebl W."/>
        </authorList>
    </citation>
    <scope>NUCLEOTIDE SEQUENCE</scope>
    <source>
        <strain evidence="7">DSM 26468</strain>
    </source>
</reference>
<evidence type="ECO:0000256" key="5">
    <source>
        <dbReference type="SAM" id="Phobius"/>
    </source>
</evidence>
<dbReference type="RefSeq" id="WP_197660587.1">
    <property type="nucleotide sequence ID" value="NZ_JAEAGR010000004.1"/>
</dbReference>
<comment type="caution">
    <text evidence="7">The sequence shown here is derived from an EMBL/GenBank/DDBJ whole genome shotgun (WGS) entry which is preliminary data.</text>
</comment>
<dbReference type="PANTHER" id="PTHR22939:SF129">
    <property type="entry name" value="SERINE PROTEASE HTRA2, MITOCHONDRIAL"/>
    <property type="match status" value="1"/>
</dbReference>
<dbReference type="Gene3D" id="2.40.10.120">
    <property type="match status" value="1"/>
</dbReference>
<dbReference type="InterPro" id="IPR036034">
    <property type="entry name" value="PDZ_sf"/>
</dbReference>
<dbReference type="GO" id="GO:0004252">
    <property type="term" value="F:serine-type endopeptidase activity"/>
    <property type="evidence" value="ECO:0007669"/>
    <property type="project" value="InterPro"/>
</dbReference>
<feature type="domain" description="PDZ" evidence="6">
    <location>
        <begin position="363"/>
        <end position="440"/>
    </location>
</feature>
<dbReference type="InterPro" id="IPR001478">
    <property type="entry name" value="PDZ"/>
</dbReference>
<evidence type="ECO:0000259" key="6">
    <source>
        <dbReference type="PROSITE" id="PS50106"/>
    </source>
</evidence>
<sequence>MDDYNKDMNQDSRDNGIENSQEQKRRIPEYSFWAEQMTTEPKQNDSNPSWQYNYVIQDKEQHNIDNSNEVKKKHRVVKFILKAACFGILAGAGFFGVQSIYDRVFPDTTREESSYILGASDTNQTVKTKLKVGVTESGSVNLTSKSAISDMIDMTMPSIVSISSVSTQSNIWFGQEYDVEGSGSGIIVGKNEEELLIATNNHVVAGTNKITVTFIDGNQAEAVIKGTDASADLAVITVDINNIEEDTREIIEVAQLGDSDKVKVGEMAVAIGNALGYGQSVTVGYVSAKDREVEVSDNYSYKKMILLQTDAAINPGNSGGALMNVDGEVIGINTIKYASHDVEGMGYAIPISKAMPIINELMNREILKTEEQGFLGVTPTDVTEEISETWNMPIGVYLSDVMKDSAAQKAGLLQGDIITSINDIEITSGVQLREKVSSIRAGTEIEVTFMRSENGTYKEHTVTVKLGARPVEIR</sequence>
<keyword evidence="5" id="KW-0812">Transmembrane</keyword>
<name>A0A8J7H1N0_9FIRM</name>
<keyword evidence="3" id="KW-0378">Hydrolase</keyword>
<evidence type="ECO:0000313" key="7">
    <source>
        <dbReference type="EMBL" id="MBH1940363.1"/>
    </source>
</evidence>
<gene>
    <name evidence="7" type="ORF">I5677_05565</name>
</gene>
<protein>
    <submittedName>
        <fullName evidence="7">Trypsin-like peptidase domain-containing protein</fullName>
    </submittedName>
</protein>
<dbReference type="Pfam" id="PF13180">
    <property type="entry name" value="PDZ_2"/>
    <property type="match status" value="1"/>
</dbReference>
<dbReference type="Proteomes" id="UP000623269">
    <property type="component" value="Unassembled WGS sequence"/>
</dbReference>
<keyword evidence="8" id="KW-1185">Reference proteome</keyword>
<evidence type="ECO:0000313" key="8">
    <source>
        <dbReference type="Proteomes" id="UP000623269"/>
    </source>
</evidence>
<dbReference type="Pfam" id="PF13365">
    <property type="entry name" value="Trypsin_2"/>
    <property type="match status" value="1"/>
</dbReference>
<accession>A0A8J7H1N0</accession>
<keyword evidence="5" id="KW-0472">Membrane</keyword>
<dbReference type="PRINTS" id="PR00834">
    <property type="entry name" value="PROTEASES2C"/>
</dbReference>
<comment type="similarity">
    <text evidence="1">Belongs to the peptidase S1C family.</text>
</comment>
<dbReference type="GO" id="GO:0006508">
    <property type="term" value="P:proteolysis"/>
    <property type="evidence" value="ECO:0007669"/>
    <property type="project" value="UniProtKB-KW"/>
</dbReference>
<evidence type="ECO:0000256" key="3">
    <source>
        <dbReference type="ARBA" id="ARBA00022801"/>
    </source>
</evidence>
<feature type="region of interest" description="Disordered" evidence="4">
    <location>
        <begin position="1"/>
        <end position="29"/>
    </location>
</feature>
<dbReference type="SUPFAM" id="SSF50156">
    <property type="entry name" value="PDZ domain-like"/>
    <property type="match status" value="1"/>
</dbReference>
<feature type="compositionally biased region" description="Basic and acidic residues" evidence="4">
    <location>
        <begin position="1"/>
        <end position="28"/>
    </location>
</feature>